<dbReference type="KEGG" id="tatv:25779598"/>
<sequence length="286" mass="30517">MVTTAQSQATTVPRQIAIIGAGVVGTAVATQLVHAGYSVSISNSRGPSSLYEVERLTGAKALDLERAVSEADVVVLAVPMSGILPLQPILHSCMRPGMVLVDACNYYPSRDGIIQQVDEGMAESVWISETVSFPVVKALNNIIALNIASSARPKGSPKRVALPVAGDDDKAVAVVMELLEAIGFDAFNAGPLEDSWRQQAGQPAYCTEPTLKELVTLLSSAHREKAKENRDKVMAIAKKLPPDFSPQSMVQVARLGAGLDLWKPRSWLAAIQLAYALARASFKRTA</sequence>
<keyword evidence="4" id="KW-1185">Reference proteome</keyword>
<reference evidence="3 4" key="1">
    <citation type="journal article" date="2011" name="Genome Biol.">
        <title>Comparative genome sequence analysis underscores mycoparasitism as the ancestral life style of Trichoderma.</title>
        <authorList>
            <person name="Kubicek C.P."/>
            <person name="Herrera-Estrella A."/>
            <person name="Seidl-Seiboth V."/>
            <person name="Martinez D.A."/>
            <person name="Druzhinina I.S."/>
            <person name="Thon M."/>
            <person name="Zeilinger S."/>
            <person name="Casas-Flores S."/>
            <person name="Horwitz B.A."/>
            <person name="Mukherjee P.K."/>
            <person name="Mukherjee M."/>
            <person name="Kredics L."/>
            <person name="Alcaraz L.D."/>
            <person name="Aerts A."/>
            <person name="Antal Z."/>
            <person name="Atanasova L."/>
            <person name="Cervantes-Badillo M.G."/>
            <person name="Challacombe J."/>
            <person name="Chertkov O."/>
            <person name="McCluskey K."/>
            <person name="Coulpier F."/>
            <person name="Deshpande N."/>
            <person name="von Doehren H."/>
            <person name="Ebbole D.J."/>
            <person name="Esquivel-Naranjo E.U."/>
            <person name="Fekete E."/>
            <person name="Flipphi M."/>
            <person name="Glaser F."/>
            <person name="Gomez-Rodriguez E.Y."/>
            <person name="Gruber S."/>
            <person name="Han C."/>
            <person name="Henrissat B."/>
            <person name="Hermosa R."/>
            <person name="Hernandez-Onate M."/>
            <person name="Karaffa L."/>
            <person name="Kosti I."/>
            <person name="Le Crom S."/>
            <person name="Lindquist E."/>
            <person name="Lucas S."/>
            <person name="Luebeck M."/>
            <person name="Luebeck P.S."/>
            <person name="Margeot A."/>
            <person name="Metz B."/>
            <person name="Misra M."/>
            <person name="Nevalainen H."/>
            <person name="Omann M."/>
            <person name="Packer N."/>
            <person name="Perrone G."/>
            <person name="Uresti-Rivera E.E."/>
            <person name="Salamov A."/>
            <person name="Schmoll M."/>
            <person name="Seiboth B."/>
            <person name="Shapiro H."/>
            <person name="Sukno S."/>
            <person name="Tamayo-Ramos J.A."/>
            <person name="Tisch D."/>
            <person name="Wiest A."/>
            <person name="Wilkinson H.H."/>
            <person name="Zhang M."/>
            <person name="Coutinho P.M."/>
            <person name="Kenerley C.M."/>
            <person name="Monte E."/>
            <person name="Baker S.E."/>
            <person name="Grigoriev I.V."/>
        </authorList>
    </citation>
    <scope>NUCLEOTIDE SEQUENCE [LARGE SCALE GENOMIC DNA]</scope>
    <source>
        <strain evidence="4">ATCC 20476 / IMI 206040</strain>
    </source>
</reference>
<dbReference type="Pfam" id="PF03807">
    <property type="entry name" value="F420_oxidored"/>
    <property type="match status" value="1"/>
</dbReference>
<name>G9NRZ5_HYPAI</name>
<protein>
    <recommendedName>
        <fullName evidence="2">Pyrroline-5-carboxylate reductase catalytic N-terminal domain-containing protein</fullName>
    </recommendedName>
</protein>
<evidence type="ECO:0000256" key="1">
    <source>
        <dbReference type="ARBA" id="ARBA00023002"/>
    </source>
</evidence>
<dbReference type="Proteomes" id="UP000005426">
    <property type="component" value="Unassembled WGS sequence"/>
</dbReference>
<dbReference type="STRING" id="452589.G9NRZ5"/>
<dbReference type="PANTHER" id="PTHR14239">
    <property type="entry name" value="DUDULIN-RELATED"/>
    <property type="match status" value="1"/>
</dbReference>
<dbReference type="InterPro" id="IPR036291">
    <property type="entry name" value="NAD(P)-bd_dom_sf"/>
</dbReference>
<evidence type="ECO:0000313" key="3">
    <source>
        <dbReference type="EMBL" id="EHK46775.1"/>
    </source>
</evidence>
<gene>
    <name evidence="3" type="ORF">TRIATDRAFT_283198</name>
</gene>
<dbReference type="OrthoDB" id="550646at2759"/>
<accession>G9NRZ5</accession>
<organism evidence="3 4">
    <name type="scientific">Hypocrea atroviridis (strain ATCC 20476 / IMI 206040)</name>
    <name type="common">Trichoderma atroviride</name>
    <dbReference type="NCBI Taxonomy" id="452589"/>
    <lineage>
        <taxon>Eukaryota</taxon>
        <taxon>Fungi</taxon>
        <taxon>Dikarya</taxon>
        <taxon>Ascomycota</taxon>
        <taxon>Pezizomycotina</taxon>
        <taxon>Sordariomycetes</taxon>
        <taxon>Hypocreomycetidae</taxon>
        <taxon>Hypocreales</taxon>
        <taxon>Hypocreaceae</taxon>
        <taxon>Trichoderma</taxon>
    </lineage>
</organism>
<dbReference type="AlphaFoldDB" id="G9NRZ5"/>
<dbReference type="InterPro" id="IPR051267">
    <property type="entry name" value="STEAP_metalloreductase"/>
</dbReference>
<dbReference type="GeneID" id="25779598"/>
<dbReference type="InterPro" id="IPR028939">
    <property type="entry name" value="P5C_Rdtase_cat_N"/>
</dbReference>
<proteinExistence type="predicted"/>
<keyword evidence="1" id="KW-0560">Oxidoreductase</keyword>
<dbReference type="GO" id="GO:0016491">
    <property type="term" value="F:oxidoreductase activity"/>
    <property type="evidence" value="ECO:0007669"/>
    <property type="project" value="UniProtKB-KW"/>
</dbReference>
<comment type="caution">
    <text evidence="3">The sequence shown here is derived from an EMBL/GenBank/DDBJ whole genome shotgun (WGS) entry which is preliminary data.</text>
</comment>
<dbReference type="eggNOG" id="ENOG502S23X">
    <property type="taxonomic scope" value="Eukaryota"/>
</dbReference>
<dbReference type="EMBL" id="ABDG02000022">
    <property type="protein sequence ID" value="EHK46775.1"/>
    <property type="molecule type" value="Genomic_DNA"/>
</dbReference>
<dbReference type="PANTHER" id="PTHR14239:SF10">
    <property type="entry name" value="REDUCTASE"/>
    <property type="match status" value="1"/>
</dbReference>
<evidence type="ECO:0000259" key="2">
    <source>
        <dbReference type="Pfam" id="PF03807"/>
    </source>
</evidence>
<feature type="domain" description="Pyrroline-5-carboxylate reductase catalytic N-terminal" evidence="2">
    <location>
        <begin position="15"/>
        <end position="105"/>
    </location>
</feature>
<dbReference type="HOGENOM" id="CLU_076368_0_2_1"/>
<evidence type="ECO:0000313" key="4">
    <source>
        <dbReference type="Proteomes" id="UP000005426"/>
    </source>
</evidence>
<dbReference type="Gene3D" id="3.40.50.720">
    <property type="entry name" value="NAD(P)-binding Rossmann-like Domain"/>
    <property type="match status" value="1"/>
</dbReference>
<dbReference type="OMA" id="VPYKAYP"/>
<dbReference type="SUPFAM" id="SSF51735">
    <property type="entry name" value="NAD(P)-binding Rossmann-fold domains"/>
    <property type="match status" value="1"/>
</dbReference>